<proteinExistence type="predicted"/>
<sequence length="68" mass="7684">MYQQIVNSKCDCFVMFFFFYIFKSLSLSPQCCNDLIGSFHQSEVTKLVTHPTLFPSLDSSVLDGYGTG</sequence>
<dbReference type="EMBL" id="OV725080">
    <property type="protein sequence ID" value="CAH1397832.1"/>
    <property type="molecule type" value="Genomic_DNA"/>
</dbReference>
<organism evidence="2 3">
    <name type="scientific">Nezara viridula</name>
    <name type="common">Southern green stink bug</name>
    <name type="synonym">Cimex viridulus</name>
    <dbReference type="NCBI Taxonomy" id="85310"/>
    <lineage>
        <taxon>Eukaryota</taxon>
        <taxon>Metazoa</taxon>
        <taxon>Ecdysozoa</taxon>
        <taxon>Arthropoda</taxon>
        <taxon>Hexapoda</taxon>
        <taxon>Insecta</taxon>
        <taxon>Pterygota</taxon>
        <taxon>Neoptera</taxon>
        <taxon>Paraneoptera</taxon>
        <taxon>Hemiptera</taxon>
        <taxon>Heteroptera</taxon>
        <taxon>Panheteroptera</taxon>
        <taxon>Pentatomomorpha</taxon>
        <taxon>Pentatomoidea</taxon>
        <taxon>Pentatomidae</taxon>
        <taxon>Pentatominae</taxon>
        <taxon>Nezara</taxon>
    </lineage>
</organism>
<name>A0A9P0H9K6_NEZVI</name>
<reference evidence="2" key="1">
    <citation type="submission" date="2022-01" db="EMBL/GenBank/DDBJ databases">
        <authorList>
            <person name="King R."/>
        </authorList>
    </citation>
    <scope>NUCLEOTIDE SEQUENCE</scope>
</reference>
<protein>
    <recommendedName>
        <fullName evidence="4">Neuropeptide</fullName>
    </recommendedName>
</protein>
<keyword evidence="1" id="KW-0732">Signal</keyword>
<evidence type="ECO:0000256" key="1">
    <source>
        <dbReference type="SAM" id="SignalP"/>
    </source>
</evidence>
<dbReference type="AlphaFoldDB" id="A0A9P0H9K6"/>
<feature type="chain" id="PRO_5040372867" description="Neuropeptide" evidence="1">
    <location>
        <begin position="27"/>
        <end position="68"/>
    </location>
</feature>
<accession>A0A9P0H9K6</accession>
<keyword evidence="3" id="KW-1185">Reference proteome</keyword>
<dbReference type="Proteomes" id="UP001152798">
    <property type="component" value="Chromosome 4"/>
</dbReference>
<evidence type="ECO:0000313" key="3">
    <source>
        <dbReference type="Proteomes" id="UP001152798"/>
    </source>
</evidence>
<evidence type="ECO:0000313" key="2">
    <source>
        <dbReference type="EMBL" id="CAH1397832.1"/>
    </source>
</evidence>
<evidence type="ECO:0008006" key="4">
    <source>
        <dbReference type="Google" id="ProtNLM"/>
    </source>
</evidence>
<gene>
    <name evidence="2" type="ORF">NEZAVI_LOCUS7592</name>
</gene>
<feature type="signal peptide" evidence="1">
    <location>
        <begin position="1"/>
        <end position="26"/>
    </location>
</feature>